<evidence type="ECO:0000256" key="5">
    <source>
        <dbReference type="ARBA" id="ARBA00022692"/>
    </source>
</evidence>
<evidence type="ECO:0000256" key="2">
    <source>
        <dbReference type="ARBA" id="ARBA00022448"/>
    </source>
</evidence>
<comment type="subcellular location">
    <subcellularLocation>
        <location evidence="1">Cell membrane</location>
        <topology evidence="1">Multi-pass membrane protein</topology>
    </subcellularLocation>
</comment>
<evidence type="ECO:0000256" key="7">
    <source>
        <dbReference type="ARBA" id="ARBA00023065"/>
    </source>
</evidence>
<feature type="transmembrane region" description="Helical" evidence="10">
    <location>
        <begin position="106"/>
        <end position="125"/>
    </location>
</feature>
<sequence>MLPMEANKEQVDIPVTATLRDKMKIVLLLAFPAVVENFFQTFIGFVDVYFVSKIGLAEVSAIGATNAVLAIYFAVFMAIGVAANVRVANALGANQVERARHIAQQAIILSILFGILTGIVTLFFARPLLTLMGLEEQVLDIGEDYFRVVGIPSVFMSLMFALSANLRGSGNTRAPMKVSIIINIFHALLGYALIFGFWIFPEMGVTGAALATVASRVLGTLLLVYYIQRSEVLAFRKDFWSVDWGHQKELATLGSPAAGEVLIMRAGQIVYFGFIVSLGTNVFAAHQIAGNVEVISYMAGYGFATAVTILAGQQIGAGRIEEAISFTKIGAWMAVGIMGVLGLLLFFLGEWAGSLFSEDPEVISKIGNALKVSGAFQPFLAALLTLTGAYQAANNTKFPMYLTAAGMWAIRTVLVYYLGITLGWGLIGVWIAIGIDIVTRAGVLAYKFAKGTWMNLEKEAEVESQCHPQSIKETMSDCINNY</sequence>
<feature type="transmembrane region" description="Helical" evidence="10">
    <location>
        <begin position="206"/>
        <end position="227"/>
    </location>
</feature>
<feature type="transmembrane region" description="Helical" evidence="10">
    <location>
        <begin position="62"/>
        <end position="85"/>
    </location>
</feature>
<dbReference type="Proteomes" id="UP000245466">
    <property type="component" value="Unassembled WGS sequence"/>
</dbReference>
<dbReference type="EMBL" id="QEKI01000001">
    <property type="protein sequence ID" value="PVY43702.1"/>
    <property type="molecule type" value="Genomic_DNA"/>
</dbReference>
<evidence type="ECO:0000256" key="3">
    <source>
        <dbReference type="ARBA" id="ARBA00022449"/>
    </source>
</evidence>
<feature type="transmembrane region" description="Helical" evidence="10">
    <location>
        <begin position="369"/>
        <end position="386"/>
    </location>
</feature>
<dbReference type="PIRSF" id="PIRSF006603">
    <property type="entry name" value="DinF"/>
    <property type="match status" value="1"/>
</dbReference>
<feature type="transmembrane region" description="Helical" evidence="10">
    <location>
        <begin position="25"/>
        <end position="50"/>
    </location>
</feature>
<dbReference type="PANTHER" id="PTHR43298:SF2">
    <property type="entry name" value="FMN_FAD EXPORTER YEEO-RELATED"/>
    <property type="match status" value="1"/>
</dbReference>
<evidence type="ECO:0000256" key="6">
    <source>
        <dbReference type="ARBA" id="ARBA00022989"/>
    </source>
</evidence>
<keyword evidence="4" id="KW-1003">Cell membrane</keyword>
<keyword evidence="5 10" id="KW-0812">Transmembrane</keyword>
<dbReference type="GO" id="GO:0005886">
    <property type="term" value="C:plasma membrane"/>
    <property type="evidence" value="ECO:0007669"/>
    <property type="project" value="UniProtKB-SubCell"/>
</dbReference>
<keyword evidence="6 10" id="KW-1133">Transmembrane helix</keyword>
<feature type="transmembrane region" description="Helical" evidence="10">
    <location>
        <begin position="424"/>
        <end position="446"/>
    </location>
</feature>
<keyword evidence="8 10" id="KW-0472">Membrane</keyword>
<feature type="transmembrane region" description="Helical" evidence="10">
    <location>
        <begin position="269"/>
        <end position="289"/>
    </location>
</feature>
<name>A0A2U1B521_9BACT</name>
<dbReference type="AlphaFoldDB" id="A0A2U1B521"/>
<feature type="transmembrane region" description="Helical" evidence="10">
    <location>
        <begin position="329"/>
        <end position="349"/>
    </location>
</feature>
<feature type="transmembrane region" description="Helical" evidence="10">
    <location>
        <begin position="295"/>
        <end position="317"/>
    </location>
</feature>
<evidence type="ECO:0000256" key="4">
    <source>
        <dbReference type="ARBA" id="ARBA00022475"/>
    </source>
</evidence>
<gene>
    <name evidence="11" type="ORF">C8E01_10158</name>
</gene>
<keyword evidence="7" id="KW-0406">Ion transport</keyword>
<feature type="transmembrane region" description="Helical" evidence="10">
    <location>
        <begin position="145"/>
        <end position="166"/>
    </location>
</feature>
<dbReference type="Pfam" id="PF01554">
    <property type="entry name" value="MatE"/>
    <property type="match status" value="2"/>
</dbReference>
<keyword evidence="12" id="KW-1185">Reference proteome</keyword>
<feature type="transmembrane region" description="Helical" evidence="10">
    <location>
        <begin position="178"/>
        <end position="200"/>
    </location>
</feature>
<keyword evidence="3" id="KW-0050">Antiport</keyword>
<dbReference type="InterPro" id="IPR002528">
    <property type="entry name" value="MATE_fam"/>
</dbReference>
<dbReference type="GO" id="GO:0042910">
    <property type="term" value="F:xenobiotic transmembrane transporter activity"/>
    <property type="evidence" value="ECO:0007669"/>
    <property type="project" value="InterPro"/>
</dbReference>
<evidence type="ECO:0000256" key="10">
    <source>
        <dbReference type="SAM" id="Phobius"/>
    </source>
</evidence>
<dbReference type="CDD" id="cd13137">
    <property type="entry name" value="MATE_NorM_like"/>
    <property type="match status" value="1"/>
</dbReference>
<evidence type="ECO:0000313" key="11">
    <source>
        <dbReference type="EMBL" id="PVY43702.1"/>
    </source>
</evidence>
<dbReference type="InterPro" id="IPR048279">
    <property type="entry name" value="MdtK-like"/>
</dbReference>
<evidence type="ECO:0000256" key="8">
    <source>
        <dbReference type="ARBA" id="ARBA00023136"/>
    </source>
</evidence>
<proteinExistence type="predicted"/>
<keyword evidence="2" id="KW-0813">Transport</keyword>
<organism evidence="11 12">
    <name type="scientific">Pontibacter virosus</name>
    <dbReference type="NCBI Taxonomy" id="1765052"/>
    <lineage>
        <taxon>Bacteria</taxon>
        <taxon>Pseudomonadati</taxon>
        <taxon>Bacteroidota</taxon>
        <taxon>Cytophagia</taxon>
        <taxon>Cytophagales</taxon>
        <taxon>Hymenobacteraceae</taxon>
        <taxon>Pontibacter</taxon>
    </lineage>
</organism>
<evidence type="ECO:0000256" key="1">
    <source>
        <dbReference type="ARBA" id="ARBA00004651"/>
    </source>
</evidence>
<evidence type="ECO:0000313" key="12">
    <source>
        <dbReference type="Proteomes" id="UP000245466"/>
    </source>
</evidence>
<dbReference type="GO" id="GO:0015297">
    <property type="term" value="F:antiporter activity"/>
    <property type="evidence" value="ECO:0007669"/>
    <property type="project" value="UniProtKB-KW"/>
</dbReference>
<reference evidence="11 12" key="1">
    <citation type="submission" date="2018-04" db="EMBL/GenBank/DDBJ databases">
        <title>Genomic Encyclopedia of Type Strains, Phase IV (KMG-IV): sequencing the most valuable type-strain genomes for metagenomic binning, comparative biology and taxonomic classification.</title>
        <authorList>
            <person name="Goeker M."/>
        </authorList>
    </citation>
    <scope>NUCLEOTIDE SEQUENCE [LARGE SCALE GENOMIC DNA]</scope>
    <source>
        <strain evidence="11 12">DSM 100231</strain>
    </source>
</reference>
<dbReference type="NCBIfam" id="TIGR00797">
    <property type="entry name" value="matE"/>
    <property type="match status" value="1"/>
</dbReference>
<dbReference type="InterPro" id="IPR050222">
    <property type="entry name" value="MATE_MdtK"/>
</dbReference>
<dbReference type="GO" id="GO:0006811">
    <property type="term" value="P:monoatomic ion transport"/>
    <property type="evidence" value="ECO:0007669"/>
    <property type="project" value="UniProtKB-KW"/>
</dbReference>
<dbReference type="PANTHER" id="PTHR43298">
    <property type="entry name" value="MULTIDRUG RESISTANCE PROTEIN NORM-RELATED"/>
    <property type="match status" value="1"/>
</dbReference>
<evidence type="ECO:0000256" key="9">
    <source>
        <dbReference type="ARBA" id="ARBA00031636"/>
    </source>
</evidence>
<protein>
    <recommendedName>
        <fullName evidence="9">Multidrug-efflux transporter</fullName>
    </recommendedName>
</protein>
<accession>A0A2U1B521</accession>
<comment type="caution">
    <text evidence="11">The sequence shown here is derived from an EMBL/GenBank/DDBJ whole genome shotgun (WGS) entry which is preliminary data.</text>
</comment>